<evidence type="ECO:0000313" key="2">
    <source>
        <dbReference type="Proteomes" id="UP001500433"/>
    </source>
</evidence>
<accession>A0ABP9F4R8</accession>
<organism evidence="1 2">
    <name type="scientific">Flaviramulus aquimarinus</name>
    <dbReference type="NCBI Taxonomy" id="1170456"/>
    <lineage>
        <taxon>Bacteria</taxon>
        <taxon>Pseudomonadati</taxon>
        <taxon>Bacteroidota</taxon>
        <taxon>Flavobacteriia</taxon>
        <taxon>Flavobacteriales</taxon>
        <taxon>Flavobacteriaceae</taxon>
        <taxon>Flaviramulus</taxon>
    </lineage>
</organism>
<reference evidence="2" key="1">
    <citation type="journal article" date="2019" name="Int. J. Syst. Evol. Microbiol.">
        <title>The Global Catalogue of Microorganisms (GCM) 10K type strain sequencing project: providing services to taxonomists for standard genome sequencing and annotation.</title>
        <authorList>
            <consortium name="The Broad Institute Genomics Platform"/>
            <consortium name="The Broad Institute Genome Sequencing Center for Infectious Disease"/>
            <person name="Wu L."/>
            <person name="Ma J."/>
        </authorList>
    </citation>
    <scope>NUCLEOTIDE SEQUENCE [LARGE SCALE GENOMIC DNA]</scope>
    <source>
        <strain evidence="2">JCM 18274</strain>
    </source>
</reference>
<dbReference type="Pfam" id="PF06037">
    <property type="entry name" value="DUF922"/>
    <property type="match status" value="1"/>
</dbReference>
<evidence type="ECO:0008006" key="3">
    <source>
        <dbReference type="Google" id="ProtNLM"/>
    </source>
</evidence>
<name>A0ABP9F4R8_9FLAO</name>
<evidence type="ECO:0000313" key="1">
    <source>
        <dbReference type="EMBL" id="GAA4892024.1"/>
    </source>
</evidence>
<dbReference type="Proteomes" id="UP001500433">
    <property type="component" value="Unassembled WGS sequence"/>
</dbReference>
<comment type="caution">
    <text evidence="1">The sequence shown here is derived from an EMBL/GenBank/DDBJ whole genome shotgun (WGS) entry which is preliminary data.</text>
</comment>
<proteinExistence type="predicted"/>
<dbReference type="RefSeq" id="WP_345273555.1">
    <property type="nucleotide sequence ID" value="NZ_BAABJH010000001.1"/>
</dbReference>
<dbReference type="EMBL" id="BAABJH010000001">
    <property type="protein sequence ID" value="GAA4892024.1"/>
    <property type="molecule type" value="Genomic_DNA"/>
</dbReference>
<gene>
    <name evidence="1" type="ORF">GCM10023311_15560</name>
</gene>
<sequence length="185" mass="21817">MVKLILLLVFIILGYHSFSQEDNNTMPWNASNKLEWKDYKGTLNPEIIAYASTSYKIDIIPENVIVDLNDYIVNYQDLTVVANFYKNHSWTVSNDVELLNHERLHFDIAELFARKIRKRFSELKNSGEKRFARYQNEYNALWQSCRVFQKKYDSETNHGAKKNESGIWYKKVAALLENFKNFAST</sequence>
<protein>
    <recommendedName>
        <fullName evidence="3">DUF922 domain-containing protein</fullName>
    </recommendedName>
</protein>
<keyword evidence="2" id="KW-1185">Reference proteome</keyword>
<dbReference type="InterPro" id="IPR010321">
    <property type="entry name" value="DUF922"/>
</dbReference>